<dbReference type="GO" id="GO:0050660">
    <property type="term" value="F:flavin adenine dinucleotide binding"/>
    <property type="evidence" value="ECO:0007669"/>
    <property type="project" value="InterPro"/>
</dbReference>
<keyword evidence="3 6" id="KW-0285">Flavoprotein</keyword>
<dbReference type="PROSITE" id="PS00623">
    <property type="entry name" value="GMC_OXRED_1"/>
    <property type="match status" value="1"/>
</dbReference>
<dbReference type="NCBIfam" id="TIGR03970">
    <property type="entry name" value="Rv0697"/>
    <property type="match status" value="1"/>
</dbReference>
<dbReference type="PIRSF" id="PIRSF000137">
    <property type="entry name" value="Alcohol_oxidase"/>
    <property type="match status" value="1"/>
</dbReference>
<evidence type="ECO:0000313" key="8">
    <source>
        <dbReference type="EMBL" id="NEW44568.1"/>
    </source>
</evidence>
<feature type="binding site" evidence="5">
    <location>
        <position position="81"/>
    </location>
    <ligand>
        <name>FAD</name>
        <dbReference type="ChEBI" id="CHEBI:57692"/>
    </ligand>
</feature>
<dbReference type="InterPro" id="IPR036188">
    <property type="entry name" value="FAD/NAD-bd_sf"/>
</dbReference>
<evidence type="ECO:0000256" key="5">
    <source>
        <dbReference type="PIRSR" id="PIRSR000137-2"/>
    </source>
</evidence>
<proteinExistence type="inferred from homology"/>
<gene>
    <name evidence="8" type="primary">mftG</name>
    <name evidence="8" type="ORF">GV789_08890</name>
    <name evidence="9" type="ORF">GV794_09415</name>
</gene>
<keyword evidence="8" id="KW-0560">Oxidoreductase</keyword>
<feature type="binding site" evidence="5">
    <location>
        <position position="224"/>
    </location>
    <ligand>
        <name>FAD</name>
        <dbReference type="ChEBI" id="CHEBI:57692"/>
    </ligand>
</feature>
<dbReference type="InterPro" id="IPR012132">
    <property type="entry name" value="GMC_OxRdtase"/>
</dbReference>
<name>A0A6P1D3I4_9NOCA</name>
<evidence type="ECO:0000256" key="2">
    <source>
        <dbReference type="ARBA" id="ARBA00010790"/>
    </source>
</evidence>
<dbReference type="Gene3D" id="3.50.50.60">
    <property type="entry name" value="FAD/NAD(P)-binding domain"/>
    <property type="match status" value="1"/>
</dbReference>
<dbReference type="PANTHER" id="PTHR11552:SF147">
    <property type="entry name" value="CHOLINE DEHYDROGENASE, MITOCHONDRIAL"/>
    <property type="match status" value="1"/>
</dbReference>
<evidence type="ECO:0000256" key="6">
    <source>
        <dbReference type="RuleBase" id="RU003968"/>
    </source>
</evidence>
<dbReference type="GO" id="GO:0016614">
    <property type="term" value="F:oxidoreductase activity, acting on CH-OH group of donors"/>
    <property type="evidence" value="ECO:0007669"/>
    <property type="project" value="InterPro"/>
</dbReference>
<dbReference type="AlphaFoldDB" id="A0A6P1D3I4"/>
<dbReference type="Pfam" id="PF00732">
    <property type="entry name" value="GMC_oxred_N"/>
    <property type="match status" value="1"/>
</dbReference>
<comment type="cofactor">
    <cofactor evidence="1 5">
        <name>FAD</name>
        <dbReference type="ChEBI" id="CHEBI:57692"/>
    </cofactor>
</comment>
<reference evidence="10 11" key="1">
    <citation type="submission" date="2020-01" db="EMBL/GenBank/DDBJ databases">
        <title>Genetics and antimicrobial susceptibilities of Nocardia species isolated from the soil; a comparison with species isolated from humans.</title>
        <authorList>
            <person name="Carrasco G."/>
            <person name="Monzon S."/>
            <person name="Sansegundo M."/>
            <person name="Garcia E."/>
            <person name="Garrido N."/>
            <person name="Medina M.J."/>
            <person name="Villalon P."/>
            <person name="Ramirez-Arocha A.C."/>
            <person name="Jimenez P."/>
            <person name="Cuesta I."/>
            <person name="Valdezate S."/>
        </authorList>
    </citation>
    <scope>NUCLEOTIDE SEQUENCE [LARGE SCALE GENOMIC DNA]</scope>
    <source>
        <strain evidence="8 10">CNM20110639</strain>
        <strain evidence="9 11">CNM20110649</strain>
    </source>
</reference>
<protein>
    <submittedName>
        <fullName evidence="8">Mycofactocin system GMC family oxidoreductase MftG</fullName>
        <ecNumber evidence="8">1.-.-.-</ecNumber>
    </submittedName>
</protein>
<feature type="domain" description="Glucose-methanol-choline oxidoreductase N-terminal" evidence="7">
    <location>
        <begin position="79"/>
        <end position="102"/>
    </location>
</feature>
<dbReference type="RefSeq" id="WP_163825587.1">
    <property type="nucleotide sequence ID" value="NZ_JAAGUX010000012.1"/>
</dbReference>
<dbReference type="SUPFAM" id="SSF51905">
    <property type="entry name" value="FAD/NAD(P)-binding domain"/>
    <property type="match status" value="1"/>
</dbReference>
<dbReference type="Proteomes" id="UP000470876">
    <property type="component" value="Unassembled WGS sequence"/>
</dbReference>
<dbReference type="EC" id="1.-.-.-" evidence="8"/>
<evidence type="ECO:0000259" key="7">
    <source>
        <dbReference type="PROSITE" id="PS00623"/>
    </source>
</evidence>
<dbReference type="Pfam" id="PF05199">
    <property type="entry name" value="GMC_oxred_C"/>
    <property type="match status" value="1"/>
</dbReference>
<sequence length="485" mass="51446">MADTLIVGGGSAGCVLAARLSADPQHRVRLLEAGPMWTSPELFPPGLRDGTELPLGDDDLLWRYSIQLTPGTTATTVRGRVIGGSGSVNGCYFVRPPAADFAAWSREIGTAGWTYDEVLPALCRLEHDHDFGDRTGHGANGPVPVRRPASVTPITEEFVAAASAAGFPEIPDLNAPDADGIGFGRVPGNIDRPNATALRIGSAQAYLLPALARPNLTVTAGTPVTRIRFRGTRAVGVECLRDGRTEFIAADRIVLCAGAIESAALLLRSGIGDPARLRALGIPVVQSAPVGEWCTDHPEIGIDYGHAAPHRRAVVLEYVLELGDIEIRPYTMAFTAGIRQFALALMRPHGAGELRLRSADPFDPPVIDQRYLEQRRDRDELRDAVRLSAQILRAMSATPIGEPMPGTASDDWLTAHLATSQHLSGTCRMGAASDERAVVDARCRVHGVDGLAVADLSIVPVPLGRGPQAAAVLIGERAADLLTGD</sequence>
<evidence type="ECO:0000313" key="9">
    <source>
        <dbReference type="EMBL" id="NEW55871.1"/>
    </source>
</evidence>
<dbReference type="InterPro" id="IPR000172">
    <property type="entry name" value="GMC_OxRdtase_N"/>
</dbReference>
<dbReference type="EMBL" id="JAAGUX010000012">
    <property type="protein sequence ID" value="NEW55871.1"/>
    <property type="molecule type" value="Genomic_DNA"/>
</dbReference>
<comment type="caution">
    <text evidence="8">The sequence shown here is derived from an EMBL/GenBank/DDBJ whole genome shotgun (WGS) entry which is preliminary data.</text>
</comment>
<keyword evidence="11" id="KW-1185">Reference proteome</keyword>
<evidence type="ECO:0000313" key="10">
    <source>
        <dbReference type="Proteomes" id="UP000468928"/>
    </source>
</evidence>
<evidence type="ECO:0000256" key="3">
    <source>
        <dbReference type="ARBA" id="ARBA00022630"/>
    </source>
</evidence>
<dbReference type="PANTHER" id="PTHR11552">
    <property type="entry name" value="GLUCOSE-METHANOL-CHOLINE GMC OXIDOREDUCTASE"/>
    <property type="match status" value="1"/>
</dbReference>
<dbReference type="Gene3D" id="3.30.410.40">
    <property type="match status" value="1"/>
</dbReference>
<dbReference type="Proteomes" id="UP000468928">
    <property type="component" value="Unassembled WGS sequence"/>
</dbReference>
<accession>A0A6P1D3I4</accession>
<dbReference type="EMBL" id="JAAGUZ010000018">
    <property type="protein sequence ID" value="NEW44568.1"/>
    <property type="molecule type" value="Genomic_DNA"/>
</dbReference>
<dbReference type="InterPro" id="IPR023978">
    <property type="entry name" value="GMC_oxidoreductase_bact"/>
</dbReference>
<comment type="similarity">
    <text evidence="2 6">Belongs to the GMC oxidoreductase family.</text>
</comment>
<evidence type="ECO:0000313" key="11">
    <source>
        <dbReference type="Proteomes" id="UP000470876"/>
    </source>
</evidence>
<evidence type="ECO:0000256" key="1">
    <source>
        <dbReference type="ARBA" id="ARBA00001974"/>
    </source>
</evidence>
<dbReference type="SUPFAM" id="SSF54373">
    <property type="entry name" value="FAD-linked reductases, C-terminal domain"/>
    <property type="match status" value="1"/>
</dbReference>
<dbReference type="InterPro" id="IPR007867">
    <property type="entry name" value="GMC_OxRtase_C"/>
</dbReference>
<evidence type="ECO:0000256" key="4">
    <source>
        <dbReference type="ARBA" id="ARBA00022827"/>
    </source>
</evidence>
<keyword evidence="4 5" id="KW-0274">FAD</keyword>
<organism evidence="8 10">
    <name type="scientific">Nocardia cyriacigeorgica</name>
    <dbReference type="NCBI Taxonomy" id="135487"/>
    <lineage>
        <taxon>Bacteria</taxon>
        <taxon>Bacillati</taxon>
        <taxon>Actinomycetota</taxon>
        <taxon>Actinomycetes</taxon>
        <taxon>Mycobacteriales</taxon>
        <taxon>Nocardiaceae</taxon>
        <taxon>Nocardia</taxon>
    </lineage>
</organism>
<feature type="binding site" evidence="5">
    <location>
        <begin position="467"/>
        <end position="468"/>
    </location>
    <ligand>
        <name>FAD</name>
        <dbReference type="ChEBI" id="CHEBI:57692"/>
    </ligand>
</feature>